<name>A0A1N6ET91_9BACT</name>
<dbReference type="Pfam" id="PF07980">
    <property type="entry name" value="SusD_RagB"/>
    <property type="match status" value="1"/>
</dbReference>
<dbReference type="AlphaFoldDB" id="A0A1N6ET91"/>
<dbReference type="InterPro" id="IPR011990">
    <property type="entry name" value="TPR-like_helical_dom_sf"/>
</dbReference>
<comment type="similarity">
    <text evidence="2">Belongs to the SusD family.</text>
</comment>
<dbReference type="RefSeq" id="WP_074238933.1">
    <property type="nucleotide sequence ID" value="NZ_FSRA01000001.1"/>
</dbReference>
<dbReference type="SUPFAM" id="SSF48452">
    <property type="entry name" value="TPR-like"/>
    <property type="match status" value="1"/>
</dbReference>
<dbReference type="InterPro" id="IPR033985">
    <property type="entry name" value="SusD-like_N"/>
</dbReference>
<feature type="domain" description="RagB/SusD" evidence="6">
    <location>
        <begin position="355"/>
        <end position="476"/>
    </location>
</feature>
<feature type="domain" description="SusD-like N-terminal" evidence="7">
    <location>
        <begin position="18"/>
        <end position="225"/>
    </location>
</feature>
<evidence type="ECO:0000256" key="3">
    <source>
        <dbReference type="ARBA" id="ARBA00022729"/>
    </source>
</evidence>
<evidence type="ECO:0000256" key="5">
    <source>
        <dbReference type="ARBA" id="ARBA00023237"/>
    </source>
</evidence>
<keyword evidence="9" id="KW-1185">Reference proteome</keyword>
<organism evidence="8 9">
    <name type="scientific">Chitinophaga niabensis</name>
    <dbReference type="NCBI Taxonomy" id="536979"/>
    <lineage>
        <taxon>Bacteria</taxon>
        <taxon>Pseudomonadati</taxon>
        <taxon>Bacteroidota</taxon>
        <taxon>Chitinophagia</taxon>
        <taxon>Chitinophagales</taxon>
        <taxon>Chitinophagaceae</taxon>
        <taxon>Chitinophaga</taxon>
    </lineage>
</organism>
<dbReference type="OrthoDB" id="630434at2"/>
<dbReference type="PROSITE" id="PS51257">
    <property type="entry name" value="PROKAR_LIPOPROTEIN"/>
    <property type="match status" value="1"/>
</dbReference>
<protein>
    <submittedName>
        <fullName evidence="8">SusD family protein</fullName>
    </submittedName>
</protein>
<dbReference type="InterPro" id="IPR012944">
    <property type="entry name" value="SusD_RagB_dom"/>
</dbReference>
<evidence type="ECO:0000256" key="4">
    <source>
        <dbReference type="ARBA" id="ARBA00023136"/>
    </source>
</evidence>
<gene>
    <name evidence="8" type="ORF">SAMN04488055_1819</name>
</gene>
<dbReference type="STRING" id="536979.SAMN04488055_1819"/>
<evidence type="ECO:0000259" key="7">
    <source>
        <dbReference type="Pfam" id="PF14322"/>
    </source>
</evidence>
<dbReference type="Pfam" id="PF14322">
    <property type="entry name" value="SusD-like_3"/>
    <property type="match status" value="1"/>
</dbReference>
<keyword evidence="3" id="KW-0732">Signal</keyword>
<keyword evidence="4" id="KW-0472">Membrane</keyword>
<comment type="subcellular location">
    <subcellularLocation>
        <location evidence="1">Cell outer membrane</location>
    </subcellularLocation>
</comment>
<evidence type="ECO:0000313" key="9">
    <source>
        <dbReference type="Proteomes" id="UP000185003"/>
    </source>
</evidence>
<dbReference type="GO" id="GO:0009279">
    <property type="term" value="C:cell outer membrane"/>
    <property type="evidence" value="ECO:0007669"/>
    <property type="project" value="UniProtKB-SubCell"/>
</dbReference>
<dbReference type="EMBL" id="FSRA01000001">
    <property type="protein sequence ID" value="SIN86312.1"/>
    <property type="molecule type" value="Genomic_DNA"/>
</dbReference>
<sequence>MKRLLFILAVTTVSCSKDFLDTKPFAQIDAASAFSTPERVEAAMNGLYDLITTSTYNTQASLTSDVKGGDLLVVSTGNYSRFVTEYQYLQSPTAGYGGGFFTGGYKLITNTNVAITELPKSTTLSEASKKDFLAEARALRAWAHLQLVRQFAQPFSVDPASQGIPVVDKVLGPNDKIPGRGTVKDDYDFILADLLFAKENISTTRTNNGGRLTINAVNALLARVYQDMQIWDKSVEHAKLARTGYALPAGSVLLNGFVDKTSEWIWTLVYRSDDNTGYVQIASFLDPYDIGYSTFRATKTFIDLFADADIRKKQFFVNKAMVGGATGNPLQRDEIMFSRDGYLINKFLFRGSWDLNVPMIRSAEMYLIEAEGESEQGHDALAQDALFEVQKRAITGAVKSVNTGAALKLEIRNERRKELFGEGFRLYDLTRKKETLVRAAPDHWKAITLAPGDYRNILPIPRSEIDVSGMKQNTGYPQ</sequence>
<proteinExistence type="inferred from homology"/>
<evidence type="ECO:0000313" key="8">
    <source>
        <dbReference type="EMBL" id="SIN86312.1"/>
    </source>
</evidence>
<reference evidence="8 9" key="1">
    <citation type="submission" date="2016-11" db="EMBL/GenBank/DDBJ databases">
        <authorList>
            <person name="Jaros S."/>
            <person name="Januszkiewicz K."/>
            <person name="Wedrychowicz H."/>
        </authorList>
    </citation>
    <scope>NUCLEOTIDE SEQUENCE [LARGE SCALE GENOMIC DNA]</scope>
    <source>
        <strain evidence="8 9">DSM 24787</strain>
    </source>
</reference>
<evidence type="ECO:0000259" key="6">
    <source>
        <dbReference type="Pfam" id="PF07980"/>
    </source>
</evidence>
<evidence type="ECO:0000256" key="2">
    <source>
        <dbReference type="ARBA" id="ARBA00006275"/>
    </source>
</evidence>
<keyword evidence="5" id="KW-0998">Cell outer membrane</keyword>
<dbReference type="Proteomes" id="UP000185003">
    <property type="component" value="Unassembled WGS sequence"/>
</dbReference>
<evidence type="ECO:0000256" key="1">
    <source>
        <dbReference type="ARBA" id="ARBA00004442"/>
    </source>
</evidence>
<accession>A0A1N6ET91</accession>
<dbReference type="Gene3D" id="1.25.40.390">
    <property type="match status" value="1"/>
</dbReference>